<feature type="domain" description="Solute-binding protein family 3/N-terminal" evidence="6">
    <location>
        <begin position="37"/>
        <end position="254"/>
    </location>
</feature>
<evidence type="ECO:0000313" key="8">
    <source>
        <dbReference type="Proteomes" id="UP000000374"/>
    </source>
</evidence>
<dbReference type="Gene3D" id="3.40.190.10">
    <property type="entry name" value="Periplasmic binding protein-like II"/>
    <property type="match status" value="2"/>
</dbReference>
<accession>A1WIA3</accession>
<dbReference type="PROSITE" id="PS01039">
    <property type="entry name" value="SBP_BACTERIAL_3"/>
    <property type="match status" value="1"/>
</dbReference>
<dbReference type="EMBL" id="CP000542">
    <property type="protein sequence ID" value="ABM57360.1"/>
    <property type="molecule type" value="Genomic_DNA"/>
</dbReference>
<dbReference type="PANTHER" id="PTHR35936">
    <property type="entry name" value="MEMBRANE-BOUND LYTIC MUREIN TRANSGLYCOSYLASE F"/>
    <property type="match status" value="1"/>
</dbReference>
<protein>
    <submittedName>
        <fullName evidence="7">Extracellular solute-binding protein, family 3</fullName>
    </submittedName>
</protein>
<name>A1WIA3_VEREI</name>
<dbReference type="Proteomes" id="UP000000374">
    <property type="component" value="Chromosome"/>
</dbReference>
<dbReference type="SUPFAM" id="SSF53850">
    <property type="entry name" value="Periplasmic binding protein-like II"/>
    <property type="match status" value="1"/>
</dbReference>
<dbReference type="AlphaFoldDB" id="A1WIA3"/>
<dbReference type="InterPro" id="IPR018313">
    <property type="entry name" value="SBP_3_CS"/>
</dbReference>
<evidence type="ECO:0000256" key="1">
    <source>
        <dbReference type="ARBA" id="ARBA00004196"/>
    </source>
</evidence>
<evidence type="ECO:0000256" key="5">
    <source>
        <dbReference type="SAM" id="SignalP"/>
    </source>
</evidence>
<proteinExistence type="inferred from homology"/>
<dbReference type="OrthoDB" id="368476at2"/>
<dbReference type="HOGENOM" id="CLU_019602_18_5_4"/>
<evidence type="ECO:0000259" key="6">
    <source>
        <dbReference type="SMART" id="SM00062"/>
    </source>
</evidence>
<sequence>MKLFKAVAAIATVTALTLCATSAALARTLDEIRQDGKIVIATEGQFAPFNFFNGSTLTGFEMDVAELVVKKMGLTIEWKALGFDALLTGLRQGRWDLVIASHGISEERAKAVTFTAPHYCSGGMIIALDPAIKSAKDLAGKVVAVQTGTSYLENVQKVAAIKEVKNFPTDNDARSALNSRRVDAWVTDRFVAKAVAEKNPGAGFQLGDMLFIEQIAAAVSKGNGSLAAAWNKALAEVMADGSYAAVSKKYFHEDIRCH</sequence>
<evidence type="ECO:0000256" key="4">
    <source>
        <dbReference type="RuleBase" id="RU003744"/>
    </source>
</evidence>
<dbReference type="eggNOG" id="COG0834">
    <property type="taxonomic scope" value="Bacteria"/>
</dbReference>
<reference evidence="8" key="1">
    <citation type="submission" date="2006-12" db="EMBL/GenBank/DDBJ databases">
        <title>Complete sequence of chromosome 1 of Verminephrobacter eiseniae EF01-2.</title>
        <authorList>
            <person name="Copeland A."/>
            <person name="Lucas S."/>
            <person name="Lapidus A."/>
            <person name="Barry K."/>
            <person name="Detter J.C."/>
            <person name="Glavina del Rio T."/>
            <person name="Dalin E."/>
            <person name="Tice H."/>
            <person name="Pitluck S."/>
            <person name="Chertkov O."/>
            <person name="Brettin T."/>
            <person name="Bruce D."/>
            <person name="Han C."/>
            <person name="Tapia R."/>
            <person name="Gilna P."/>
            <person name="Schmutz J."/>
            <person name="Larimer F."/>
            <person name="Land M."/>
            <person name="Hauser L."/>
            <person name="Kyrpides N."/>
            <person name="Kim E."/>
            <person name="Stahl D."/>
            <person name="Richardson P."/>
        </authorList>
    </citation>
    <scope>NUCLEOTIDE SEQUENCE [LARGE SCALE GENOMIC DNA]</scope>
    <source>
        <strain evidence="8">EF01-2</strain>
    </source>
</reference>
<dbReference type="STRING" id="391735.Veis_1602"/>
<dbReference type="GeneID" id="76460216"/>
<feature type="chain" id="PRO_5002639827" evidence="5">
    <location>
        <begin position="27"/>
        <end position="258"/>
    </location>
</feature>
<keyword evidence="3 5" id="KW-0732">Signal</keyword>
<evidence type="ECO:0000256" key="3">
    <source>
        <dbReference type="ARBA" id="ARBA00022729"/>
    </source>
</evidence>
<comment type="similarity">
    <text evidence="2 4">Belongs to the bacterial solute-binding protein 3 family.</text>
</comment>
<feature type="signal peptide" evidence="5">
    <location>
        <begin position="1"/>
        <end position="26"/>
    </location>
</feature>
<comment type="subcellular location">
    <subcellularLocation>
        <location evidence="1">Cell envelope</location>
    </subcellularLocation>
</comment>
<dbReference type="PANTHER" id="PTHR35936:SF19">
    <property type="entry name" value="AMINO-ACID-BINDING PROTEIN YXEM-RELATED"/>
    <property type="match status" value="1"/>
</dbReference>
<dbReference type="CDD" id="cd13530">
    <property type="entry name" value="PBP2_peptides_like"/>
    <property type="match status" value="1"/>
</dbReference>
<dbReference type="InterPro" id="IPR001638">
    <property type="entry name" value="Solute-binding_3/MltF_N"/>
</dbReference>
<evidence type="ECO:0000256" key="2">
    <source>
        <dbReference type="ARBA" id="ARBA00010333"/>
    </source>
</evidence>
<gene>
    <name evidence="7" type="ordered locus">Veis_1602</name>
</gene>
<dbReference type="Pfam" id="PF00497">
    <property type="entry name" value="SBP_bac_3"/>
    <property type="match status" value="1"/>
</dbReference>
<dbReference type="KEGG" id="vei:Veis_1602"/>
<evidence type="ECO:0000313" key="7">
    <source>
        <dbReference type="EMBL" id="ABM57360.1"/>
    </source>
</evidence>
<dbReference type="GO" id="GO:0030313">
    <property type="term" value="C:cell envelope"/>
    <property type="evidence" value="ECO:0007669"/>
    <property type="project" value="UniProtKB-SubCell"/>
</dbReference>
<organism evidence="7 8">
    <name type="scientific">Verminephrobacter eiseniae (strain EF01-2)</name>
    <dbReference type="NCBI Taxonomy" id="391735"/>
    <lineage>
        <taxon>Bacteria</taxon>
        <taxon>Pseudomonadati</taxon>
        <taxon>Pseudomonadota</taxon>
        <taxon>Betaproteobacteria</taxon>
        <taxon>Burkholderiales</taxon>
        <taxon>Comamonadaceae</taxon>
        <taxon>Verminephrobacter</taxon>
    </lineage>
</organism>
<dbReference type="SMART" id="SM00062">
    <property type="entry name" value="PBPb"/>
    <property type="match status" value="1"/>
</dbReference>
<keyword evidence="8" id="KW-1185">Reference proteome</keyword>
<dbReference type="RefSeq" id="WP_011809367.1">
    <property type="nucleotide sequence ID" value="NC_008786.1"/>
</dbReference>